<dbReference type="AlphaFoldDB" id="A0A5M9ZHV2"/>
<comment type="caution">
    <text evidence="1">The sequence shown here is derived from an EMBL/GenBank/DDBJ whole genome shotgun (WGS) entry which is preliminary data.</text>
</comment>
<accession>A0A5M9ZHV2</accession>
<name>A0A5M9ZHV2_9BIFI</name>
<dbReference type="EMBL" id="RZUH01000007">
    <property type="protein sequence ID" value="KAA8827201.1"/>
    <property type="molecule type" value="Genomic_DNA"/>
</dbReference>
<evidence type="ECO:0000313" key="2">
    <source>
        <dbReference type="Proteomes" id="UP000410049"/>
    </source>
</evidence>
<organism evidence="1 2">
    <name type="scientific">Bifidobacterium myosotis</name>
    <dbReference type="NCBI Taxonomy" id="1630166"/>
    <lineage>
        <taxon>Bacteria</taxon>
        <taxon>Bacillati</taxon>
        <taxon>Actinomycetota</taxon>
        <taxon>Actinomycetes</taxon>
        <taxon>Bifidobacteriales</taxon>
        <taxon>Bifidobacteriaceae</taxon>
        <taxon>Bifidobacterium</taxon>
    </lineage>
</organism>
<gene>
    <name evidence="1" type="ORF">EMO91_09110</name>
</gene>
<dbReference type="RefSeq" id="WP_150379670.1">
    <property type="nucleotide sequence ID" value="NZ_RZUH01000007.1"/>
</dbReference>
<proteinExistence type="predicted"/>
<dbReference type="Proteomes" id="UP000410049">
    <property type="component" value="Unassembled WGS sequence"/>
</dbReference>
<reference evidence="1 2" key="1">
    <citation type="journal article" date="2019" name="Syst. Appl. Microbiol.">
        <title>Characterization of Bifidobacterium species in feaces of the Egyptian fruit bat: Description of B. vespertilionis sp. nov. and B. rousetti sp. nov.</title>
        <authorList>
            <person name="Modesto M."/>
            <person name="Satti M."/>
            <person name="Watanabe K."/>
            <person name="Puglisi E."/>
            <person name="Morelli L."/>
            <person name="Huang C.-H."/>
            <person name="Liou J.-S."/>
            <person name="Miyashita M."/>
            <person name="Tamura T."/>
            <person name="Saito S."/>
            <person name="Mori K."/>
            <person name="Huang L."/>
            <person name="Sciavilla P."/>
            <person name="Sandri C."/>
            <person name="Spiezio C."/>
            <person name="Vitali F."/>
            <person name="Cavalieri D."/>
            <person name="Perpetuini G."/>
            <person name="Tofalo R."/>
            <person name="Bonetti A."/>
            <person name="Arita M."/>
            <person name="Mattarelli P."/>
        </authorList>
    </citation>
    <scope>NUCLEOTIDE SEQUENCE [LARGE SCALE GENOMIC DNA]</scope>
    <source>
        <strain evidence="1 2">RST17</strain>
    </source>
</reference>
<sequence length="96" mass="10765">MSIISREAELKYPEGVPGMNPTPLRAGYVDGADREPTDAEVEAAAKACYEHYWADLMDDDTMRWPDDTSVIAQEIFRHIALVTLQAARAKAMEDHQ</sequence>
<protein>
    <submittedName>
        <fullName evidence="1">Uncharacterized protein</fullName>
    </submittedName>
</protein>
<evidence type="ECO:0000313" key="1">
    <source>
        <dbReference type="EMBL" id="KAA8827201.1"/>
    </source>
</evidence>